<feature type="chain" id="PRO_5019531556" description="LysM domain-containing protein" evidence="4">
    <location>
        <begin position="24"/>
        <end position="348"/>
    </location>
</feature>
<evidence type="ECO:0000256" key="4">
    <source>
        <dbReference type="SAM" id="SignalP"/>
    </source>
</evidence>
<proteinExistence type="inferred from homology"/>
<dbReference type="Gene3D" id="3.10.350.10">
    <property type="entry name" value="LysM domain"/>
    <property type="match status" value="1"/>
</dbReference>
<evidence type="ECO:0000313" key="6">
    <source>
        <dbReference type="EMBL" id="RKU40164.1"/>
    </source>
</evidence>
<dbReference type="SUPFAM" id="SSF54106">
    <property type="entry name" value="LysM domain"/>
    <property type="match status" value="1"/>
</dbReference>
<dbReference type="EMBL" id="QVQW01000118">
    <property type="protein sequence ID" value="RKU40164.1"/>
    <property type="molecule type" value="Genomic_DNA"/>
</dbReference>
<feature type="domain" description="LysM" evidence="5">
    <location>
        <begin position="281"/>
        <end position="329"/>
    </location>
</feature>
<feature type="signal peptide" evidence="4">
    <location>
        <begin position="1"/>
        <end position="23"/>
    </location>
</feature>
<comment type="similarity">
    <text evidence="3">Belongs to the secreted LysM effector family.</text>
</comment>
<sequence length="348" mass="37937">MANLVSVLHLLFIAAFLPSLGPAQVFVSAQDPRPNQIYIPPSLSPACAATFREIIPCSQEIILVTRGLDPDSADLPTLCDPACYTALVDLRVRQSQVCAGQTVTIRSGKIYPATIRVDALLHTLDVICLKDSSDQYCSPGFRKYYQNYRSGNVSLEEGCAECALKTWQAMLNSDFSYRADLVPVFSSIISSCQATDYPLTSPTPYVLGTTTVSHPRPSTTSVRSSYTCHGKYVVQPGDTCLSVSRKNQVSTYALIYINKLAASCRNFPAPGTEICLPQSCSTYTATREDTSVSVSQRTGLSVEQLQSYNIDLNMHRGNVALPPLREICLSPPGEVATTQSWTRVARPT</sequence>
<dbReference type="Pfam" id="PF01476">
    <property type="entry name" value="LysM"/>
    <property type="match status" value="2"/>
</dbReference>
<feature type="domain" description="LysM" evidence="5">
    <location>
        <begin position="230"/>
        <end position="276"/>
    </location>
</feature>
<reference evidence="6 7" key="1">
    <citation type="submission" date="2018-08" db="EMBL/GenBank/DDBJ databases">
        <title>Draft genome of the lignicolous fungus Coniochaeta pulveracea.</title>
        <authorList>
            <person name="Borstlap C.J."/>
            <person name="De Witt R.N."/>
            <person name="Botha A."/>
            <person name="Volschenk H."/>
        </authorList>
    </citation>
    <scope>NUCLEOTIDE SEQUENCE [LARGE SCALE GENOMIC DNA]</scope>
    <source>
        <strain evidence="6 7">CAB683</strain>
    </source>
</reference>
<accession>A0A420XWY5</accession>
<dbReference type="PROSITE" id="PS51782">
    <property type="entry name" value="LYSM"/>
    <property type="match status" value="2"/>
</dbReference>
<dbReference type="PANTHER" id="PTHR34997:SF1">
    <property type="entry name" value="PEPTIDOGLYCAN-BINDING LYSIN DOMAIN"/>
    <property type="match status" value="1"/>
</dbReference>
<dbReference type="InterPro" id="IPR052210">
    <property type="entry name" value="LysM1-like"/>
</dbReference>
<evidence type="ECO:0000313" key="7">
    <source>
        <dbReference type="Proteomes" id="UP000275385"/>
    </source>
</evidence>
<evidence type="ECO:0000256" key="3">
    <source>
        <dbReference type="ARBA" id="ARBA00044955"/>
    </source>
</evidence>
<evidence type="ECO:0000256" key="1">
    <source>
        <dbReference type="ARBA" id="ARBA00022669"/>
    </source>
</evidence>
<dbReference type="InterPro" id="IPR018392">
    <property type="entry name" value="LysM"/>
</dbReference>
<dbReference type="Proteomes" id="UP000275385">
    <property type="component" value="Unassembled WGS sequence"/>
</dbReference>
<dbReference type="GO" id="GO:0008061">
    <property type="term" value="F:chitin binding"/>
    <property type="evidence" value="ECO:0007669"/>
    <property type="project" value="UniProtKB-KW"/>
</dbReference>
<gene>
    <name evidence="6" type="ORF">DL546_002508</name>
</gene>
<dbReference type="STRING" id="177199.A0A420XWY5"/>
<keyword evidence="2" id="KW-0843">Virulence</keyword>
<evidence type="ECO:0000259" key="5">
    <source>
        <dbReference type="PROSITE" id="PS51782"/>
    </source>
</evidence>
<keyword evidence="7" id="KW-1185">Reference proteome</keyword>
<dbReference type="CDD" id="cd00118">
    <property type="entry name" value="LysM"/>
    <property type="match status" value="1"/>
</dbReference>
<name>A0A420XWY5_9PEZI</name>
<protein>
    <recommendedName>
        <fullName evidence="5">LysM domain-containing protein</fullName>
    </recommendedName>
</protein>
<comment type="caution">
    <text evidence="6">The sequence shown here is derived from an EMBL/GenBank/DDBJ whole genome shotgun (WGS) entry which is preliminary data.</text>
</comment>
<dbReference type="OrthoDB" id="5985073at2759"/>
<keyword evidence="4" id="KW-0732">Signal</keyword>
<evidence type="ECO:0000256" key="2">
    <source>
        <dbReference type="ARBA" id="ARBA00023026"/>
    </source>
</evidence>
<dbReference type="SMART" id="SM00257">
    <property type="entry name" value="LysM"/>
    <property type="match status" value="2"/>
</dbReference>
<dbReference type="InterPro" id="IPR036779">
    <property type="entry name" value="LysM_dom_sf"/>
</dbReference>
<organism evidence="6 7">
    <name type="scientific">Coniochaeta pulveracea</name>
    <dbReference type="NCBI Taxonomy" id="177199"/>
    <lineage>
        <taxon>Eukaryota</taxon>
        <taxon>Fungi</taxon>
        <taxon>Dikarya</taxon>
        <taxon>Ascomycota</taxon>
        <taxon>Pezizomycotina</taxon>
        <taxon>Sordariomycetes</taxon>
        <taxon>Sordariomycetidae</taxon>
        <taxon>Coniochaetales</taxon>
        <taxon>Coniochaetaceae</taxon>
        <taxon>Coniochaeta</taxon>
    </lineage>
</organism>
<dbReference type="PANTHER" id="PTHR34997">
    <property type="entry name" value="AM15"/>
    <property type="match status" value="1"/>
</dbReference>
<dbReference type="AlphaFoldDB" id="A0A420XWY5"/>
<keyword evidence="1" id="KW-0147">Chitin-binding</keyword>